<gene>
    <name evidence="1" type="ORF">BLA6863_03983</name>
</gene>
<evidence type="ECO:0000313" key="2">
    <source>
        <dbReference type="Proteomes" id="UP000494170"/>
    </source>
</evidence>
<protein>
    <submittedName>
        <fullName evidence="1">Uncharacterized protein</fullName>
    </submittedName>
</protein>
<reference evidence="1 2" key="1">
    <citation type="submission" date="2019-09" db="EMBL/GenBank/DDBJ databases">
        <authorList>
            <person name="Depoorter E."/>
        </authorList>
    </citation>
    <scope>NUCLEOTIDE SEQUENCE [LARGE SCALE GENOMIC DNA]</scope>
    <source>
        <strain evidence="1">LMG 6863</strain>
    </source>
</reference>
<accession>A0A6P2MEM3</accession>
<proteinExistence type="predicted"/>
<sequence length="127" mass="14091">MSILRGLQCRRVGDAHSGHEHLLRLALAWWSGVSGREPCGNIEGATTGFQYNSQEKVFERGQKFTELFGIGLPASMGSGVAGVDHALEHKRFGLADEALFEEFFNLVFQRVTRVNFEHFGCTIKCSS</sequence>
<dbReference type="AlphaFoldDB" id="A0A6P2MEM3"/>
<organism evidence="1 2">
    <name type="scientific">Burkholderia lata (strain ATCC 17760 / DSM 23089 / LMG 22485 / NCIMB 9086 / R18194 / 383)</name>
    <dbReference type="NCBI Taxonomy" id="482957"/>
    <lineage>
        <taxon>Bacteria</taxon>
        <taxon>Pseudomonadati</taxon>
        <taxon>Pseudomonadota</taxon>
        <taxon>Betaproteobacteria</taxon>
        <taxon>Burkholderiales</taxon>
        <taxon>Burkholderiaceae</taxon>
        <taxon>Burkholderia</taxon>
        <taxon>Burkholderia cepacia complex</taxon>
    </lineage>
</organism>
<dbReference type="Proteomes" id="UP000494170">
    <property type="component" value="Unassembled WGS sequence"/>
</dbReference>
<evidence type="ECO:0000313" key="1">
    <source>
        <dbReference type="EMBL" id="VWB83853.1"/>
    </source>
</evidence>
<dbReference type="EMBL" id="CABVPY010000024">
    <property type="protein sequence ID" value="VWB83853.1"/>
    <property type="molecule type" value="Genomic_DNA"/>
</dbReference>
<name>A0A6P2MEM3_BURL3</name>